<dbReference type="InterPro" id="IPR002781">
    <property type="entry name" value="TM_pro_TauE-like"/>
</dbReference>
<keyword evidence="8" id="KW-1185">Reference proteome</keyword>
<evidence type="ECO:0000256" key="6">
    <source>
        <dbReference type="RuleBase" id="RU363041"/>
    </source>
</evidence>
<feature type="transmembrane region" description="Helical" evidence="6">
    <location>
        <begin position="170"/>
        <end position="189"/>
    </location>
</feature>
<reference evidence="7 8" key="2">
    <citation type="journal article" date="2022" name="Mar. Drugs">
        <title>Bioassay-Guided Fractionation Leads to the Detection of Cholic Acid Generated by the Rare Thalassomonas sp.</title>
        <authorList>
            <person name="Pheiffer F."/>
            <person name="Schneider Y.K."/>
            <person name="Hansen E.H."/>
            <person name="Andersen J.H."/>
            <person name="Isaksson J."/>
            <person name="Busche T."/>
            <person name="R C."/>
            <person name="Kalinowski J."/>
            <person name="Zyl L.V."/>
            <person name="Trindade M."/>
        </authorList>
    </citation>
    <scope>NUCLEOTIDE SEQUENCE [LARGE SCALE GENOMIC DNA]</scope>
    <source>
        <strain evidence="7 8">A5K-106</strain>
    </source>
</reference>
<keyword evidence="5 6" id="KW-0472">Membrane</keyword>
<dbReference type="AlphaFoldDB" id="A0AAF0C294"/>
<evidence type="ECO:0000256" key="4">
    <source>
        <dbReference type="ARBA" id="ARBA00022989"/>
    </source>
</evidence>
<dbReference type="KEGG" id="tact:SG35_019855"/>
<keyword evidence="4 6" id="KW-1133">Transmembrane helix</keyword>
<accession>A0AAF0C294</accession>
<reference evidence="7 8" key="1">
    <citation type="journal article" date="2015" name="Genome Announc.">
        <title>Draft Genome Sequences of Marine Isolates of Thalassomonas viridans and Thalassomonas actiniarum.</title>
        <authorList>
            <person name="Olonade I."/>
            <person name="van Zyl L.J."/>
            <person name="Trindade M."/>
        </authorList>
    </citation>
    <scope>NUCLEOTIDE SEQUENCE [LARGE SCALE GENOMIC DNA]</scope>
    <source>
        <strain evidence="7 8">A5K-106</strain>
    </source>
</reference>
<dbReference type="PANTHER" id="PTHR43701:SF2">
    <property type="entry name" value="MEMBRANE TRANSPORTER PROTEIN YJNA-RELATED"/>
    <property type="match status" value="1"/>
</dbReference>
<dbReference type="GO" id="GO:0005886">
    <property type="term" value="C:plasma membrane"/>
    <property type="evidence" value="ECO:0007669"/>
    <property type="project" value="UniProtKB-SubCell"/>
</dbReference>
<comment type="similarity">
    <text evidence="2 6">Belongs to the 4-toluene sulfonate uptake permease (TSUP) (TC 2.A.102) family.</text>
</comment>
<evidence type="ECO:0000313" key="8">
    <source>
        <dbReference type="Proteomes" id="UP000032568"/>
    </source>
</evidence>
<feature type="transmembrane region" description="Helical" evidence="6">
    <location>
        <begin position="284"/>
        <end position="303"/>
    </location>
</feature>
<feature type="transmembrane region" description="Helical" evidence="6">
    <location>
        <begin position="56"/>
        <end position="81"/>
    </location>
</feature>
<dbReference type="InterPro" id="IPR051598">
    <property type="entry name" value="TSUP/Inactive_protease-like"/>
</dbReference>
<evidence type="ECO:0000256" key="2">
    <source>
        <dbReference type="ARBA" id="ARBA00009142"/>
    </source>
</evidence>
<dbReference type="RefSeq" id="WP_053043330.1">
    <property type="nucleotide sequence ID" value="NZ_CP059735.1"/>
</dbReference>
<sequence>MLAKALYFHNKNNMQTNWKTRKKSLAFVTLSSYLLLSNWAQSGGLEQLLMQLLDSVLYTLLGILGAVFANLSGAGGGVVFIPVFNSLGLNEAQALSTSFTIQCFGMTAGAITWCLHYRNAIKNTGVEKAPEQLSHWQAFLPVVAITSLCSVAGIYNAYTGDFTPPGSLPKLFSIFSIALGASLLLQLLLTRRSSQANAQTMPGGLKKIDYLCLLFIGYFGGIITACLSVGVGELLVFYLLIRGFNIQLSLACAIVVTAISVWSATLTLNGLTTGWISYQPVWQLALYAGPGAVIGGLVAKALVAKIPPLRLKFLLALWILLMGLAG</sequence>
<gene>
    <name evidence="7" type="ORF">SG35_019855</name>
</gene>
<name>A0AAF0C294_9GAMM</name>
<comment type="subcellular location">
    <subcellularLocation>
        <location evidence="6">Cell membrane</location>
        <topology evidence="6">Multi-pass membrane protein</topology>
    </subcellularLocation>
    <subcellularLocation>
        <location evidence="1">Membrane</location>
        <topology evidence="1">Multi-pass membrane protein</topology>
    </subcellularLocation>
</comment>
<proteinExistence type="inferred from homology"/>
<dbReference type="Pfam" id="PF01925">
    <property type="entry name" value="TauE"/>
    <property type="match status" value="1"/>
</dbReference>
<feature type="transmembrane region" description="Helical" evidence="6">
    <location>
        <begin position="210"/>
        <end position="240"/>
    </location>
</feature>
<keyword evidence="6" id="KW-1003">Cell membrane</keyword>
<keyword evidence="3 6" id="KW-0812">Transmembrane</keyword>
<dbReference type="PANTHER" id="PTHR43701">
    <property type="entry name" value="MEMBRANE TRANSPORTER PROTEIN MJ0441-RELATED"/>
    <property type="match status" value="1"/>
</dbReference>
<protein>
    <recommendedName>
        <fullName evidence="6">Probable membrane transporter protein</fullName>
    </recommendedName>
</protein>
<dbReference type="EMBL" id="CP059735">
    <property type="protein sequence ID" value="WDD97555.1"/>
    <property type="molecule type" value="Genomic_DNA"/>
</dbReference>
<organism evidence="7 8">
    <name type="scientific">Thalassomonas actiniarum</name>
    <dbReference type="NCBI Taxonomy" id="485447"/>
    <lineage>
        <taxon>Bacteria</taxon>
        <taxon>Pseudomonadati</taxon>
        <taxon>Pseudomonadota</taxon>
        <taxon>Gammaproteobacteria</taxon>
        <taxon>Alteromonadales</taxon>
        <taxon>Colwelliaceae</taxon>
        <taxon>Thalassomonas</taxon>
    </lineage>
</organism>
<evidence type="ECO:0000256" key="1">
    <source>
        <dbReference type="ARBA" id="ARBA00004141"/>
    </source>
</evidence>
<feature type="transmembrane region" description="Helical" evidence="6">
    <location>
        <begin position="246"/>
        <end position="272"/>
    </location>
</feature>
<evidence type="ECO:0000256" key="5">
    <source>
        <dbReference type="ARBA" id="ARBA00023136"/>
    </source>
</evidence>
<dbReference type="Proteomes" id="UP000032568">
    <property type="component" value="Chromosome"/>
</dbReference>
<feature type="transmembrane region" description="Helical" evidence="6">
    <location>
        <begin position="138"/>
        <end position="158"/>
    </location>
</feature>
<evidence type="ECO:0000313" key="7">
    <source>
        <dbReference type="EMBL" id="WDD97555.1"/>
    </source>
</evidence>
<evidence type="ECO:0000256" key="3">
    <source>
        <dbReference type="ARBA" id="ARBA00022692"/>
    </source>
</evidence>